<evidence type="ECO:0000313" key="2">
    <source>
        <dbReference type="EMBL" id="CAB4124515.1"/>
    </source>
</evidence>
<accession>A0A6J7WS65</accession>
<keyword evidence="1" id="KW-0472">Membrane</keyword>
<evidence type="ECO:0000313" key="3">
    <source>
        <dbReference type="EMBL" id="CAB5220577.1"/>
    </source>
</evidence>
<protein>
    <submittedName>
        <fullName evidence="3">Queuosine transporter</fullName>
    </submittedName>
</protein>
<feature type="transmembrane region" description="Helical" evidence="1">
    <location>
        <begin position="29"/>
        <end position="56"/>
    </location>
</feature>
<dbReference type="EMBL" id="LR798291">
    <property type="protein sequence ID" value="CAB5220577.1"/>
    <property type="molecule type" value="Genomic_DNA"/>
</dbReference>
<evidence type="ECO:0000256" key="1">
    <source>
        <dbReference type="SAM" id="Phobius"/>
    </source>
</evidence>
<feature type="transmembrane region" description="Helical" evidence="1">
    <location>
        <begin position="104"/>
        <end position="124"/>
    </location>
</feature>
<organism evidence="3">
    <name type="scientific">uncultured Caudovirales phage</name>
    <dbReference type="NCBI Taxonomy" id="2100421"/>
    <lineage>
        <taxon>Viruses</taxon>
        <taxon>Duplodnaviria</taxon>
        <taxon>Heunggongvirae</taxon>
        <taxon>Uroviricota</taxon>
        <taxon>Caudoviricetes</taxon>
        <taxon>Peduoviridae</taxon>
        <taxon>Maltschvirus</taxon>
        <taxon>Maltschvirus maltsch</taxon>
    </lineage>
</organism>
<name>A0A6J7WS65_9CAUD</name>
<reference evidence="3" key="1">
    <citation type="submission" date="2020-05" db="EMBL/GenBank/DDBJ databases">
        <authorList>
            <person name="Chiriac C."/>
            <person name="Salcher M."/>
            <person name="Ghai R."/>
            <person name="Kavagutti S V."/>
        </authorList>
    </citation>
    <scope>NUCLEOTIDE SEQUENCE</scope>
</reference>
<sequence length="133" mass="14276">MAPSGVLFVGIALVLRDWLQELTNWKWSLGAVLVGATVSFVLANPFIAMASAVAYLVSELFDLAVYTPLRNKGKHIAVLASGVVGAFVDSIIFVYLAFGSLDLSVGNSVAKIYASLAVAIYLVWKTHHAKKHL</sequence>
<keyword evidence="1" id="KW-0812">Transmembrane</keyword>
<proteinExistence type="predicted"/>
<gene>
    <name evidence="3" type="ORF">UFOVP246_9</name>
    <name evidence="2" type="ORF">UFOVP59_23</name>
</gene>
<keyword evidence="1" id="KW-1133">Transmembrane helix</keyword>
<dbReference type="InterPro" id="IPR003744">
    <property type="entry name" value="YhhQ"/>
</dbReference>
<feature type="transmembrane region" description="Helical" evidence="1">
    <location>
        <begin position="76"/>
        <end position="98"/>
    </location>
</feature>
<dbReference type="Pfam" id="PF02592">
    <property type="entry name" value="Vut_1"/>
    <property type="match status" value="1"/>
</dbReference>
<dbReference type="EMBL" id="LR796181">
    <property type="protein sequence ID" value="CAB4124515.1"/>
    <property type="molecule type" value="Genomic_DNA"/>
</dbReference>